<evidence type="ECO:0000256" key="4">
    <source>
        <dbReference type="ARBA" id="ARBA00022989"/>
    </source>
</evidence>
<evidence type="ECO:0000256" key="6">
    <source>
        <dbReference type="SAM" id="Phobius"/>
    </source>
</evidence>
<feature type="transmembrane region" description="Helical" evidence="6">
    <location>
        <begin position="180"/>
        <end position="201"/>
    </location>
</feature>
<dbReference type="InterPro" id="IPR044550">
    <property type="entry name" value="WzxE"/>
</dbReference>
<dbReference type="EMBL" id="CP038810">
    <property type="protein sequence ID" value="QBZ97821.1"/>
    <property type="molecule type" value="Genomic_DNA"/>
</dbReference>
<feature type="transmembrane region" description="Helical" evidence="6">
    <location>
        <begin position="264"/>
        <end position="282"/>
    </location>
</feature>
<dbReference type="Pfam" id="PF01943">
    <property type="entry name" value="Polysacc_synt"/>
    <property type="match status" value="1"/>
</dbReference>
<dbReference type="GO" id="GO:0005886">
    <property type="term" value="C:plasma membrane"/>
    <property type="evidence" value="ECO:0007669"/>
    <property type="project" value="UniProtKB-SubCell"/>
</dbReference>
<dbReference type="PANTHER" id="PTHR30250">
    <property type="entry name" value="PST FAMILY PREDICTED COLANIC ACID TRANSPORTER"/>
    <property type="match status" value="1"/>
</dbReference>
<organism evidence="7 8">
    <name type="scientific">Flavobacterium sangjuense</name>
    <dbReference type="NCBI Taxonomy" id="2518177"/>
    <lineage>
        <taxon>Bacteria</taxon>
        <taxon>Pseudomonadati</taxon>
        <taxon>Bacteroidota</taxon>
        <taxon>Flavobacteriia</taxon>
        <taxon>Flavobacteriales</taxon>
        <taxon>Flavobacteriaceae</taxon>
        <taxon>Flavobacterium</taxon>
    </lineage>
</organism>
<protein>
    <submittedName>
        <fullName evidence="7">Lipid III flippase</fullName>
    </submittedName>
</protein>
<sequence>MKILKQNTLLKVLSLNSVSVAVSFVLGIFSSKIISVFLGTSGMALMGSFRNFALMIKSIATLGISNSIVKLFVENKEDKKELSVIYSTFFWVFLIISSVLALLVLAFASPISAFLFYTTNYTIPIRFFGLLLPFMVINTFWLAIYNGLEKFKRIMIIQIISNVLVFGLTALLIWKKNIFGGLLSVAIGEVLMVLVTFVFVRKHANYFKFDLQKLISKKYFKIIKRFSVMALLTAIIAPLTLLFIRNMIVENYSIEEAGIWDAVNRLSSFYMIFFSSGLSLYYMPKLASIHTEKEFKAELKSYFSVFLPLFLAMLIVIYIAKGIILKLAFTAEFSPVENILIWQLLGDFFRIMTLAFGFQILVKTMMKRYFLVEIVFNLMYFLLSFYLIKQNATAGVLQAYFYTNVFCFLLVLVLFRKLFFKKSSN</sequence>
<feature type="transmembrane region" description="Helical" evidence="6">
    <location>
        <begin position="12"/>
        <end position="34"/>
    </location>
</feature>
<feature type="transmembrane region" description="Helical" evidence="6">
    <location>
        <begin position="156"/>
        <end position="174"/>
    </location>
</feature>
<keyword evidence="4 6" id="KW-1133">Transmembrane helix</keyword>
<feature type="transmembrane region" description="Helical" evidence="6">
    <location>
        <begin position="123"/>
        <end position="144"/>
    </location>
</feature>
<gene>
    <name evidence="7" type="primary">wzxE</name>
    <name evidence="7" type="ORF">GS03_01319</name>
</gene>
<evidence type="ECO:0000256" key="1">
    <source>
        <dbReference type="ARBA" id="ARBA00004651"/>
    </source>
</evidence>
<dbReference type="Proteomes" id="UP000296862">
    <property type="component" value="Chromosome"/>
</dbReference>
<dbReference type="GO" id="GO:0009246">
    <property type="term" value="P:enterobacterial common antigen biosynthetic process"/>
    <property type="evidence" value="ECO:0007669"/>
    <property type="project" value="InterPro"/>
</dbReference>
<feature type="transmembrane region" description="Helical" evidence="6">
    <location>
        <begin position="85"/>
        <end position="117"/>
    </location>
</feature>
<dbReference type="InterPro" id="IPR002797">
    <property type="entry name" value="Polysacc_synth"/>
</dbReference>
<feature type="transmembrane region" description="Helical" evidence="6">
    <location>
        <begin position="54"/>
        <end position="73"/>
    </location>
</feature>
<dbReference type="CDD" id="cd13125">
    <property type="entry name" value="MATE_like_10"/>
    <property type="match status" value="1"/>
</dbReference>
<proteinExistence type="predicted"/>
<keyword evidence="2" id="KW-1003">Cell membrane</keyword>
<dbReference type="InterPro" id="IPR050833">
    <property type="entry name" value="Poly_Biosynth_Transport"/>
</dbReference>
<keyword evidence="8" id="KW-1185">Reference proteome</keyword>
<reference evidence="7 8" key="1">
    <citation type="submission" date="2019-04" db="EMBL/GenBank/DDBJ databases">
        <title>Flavobacterium sp. GS03.</title>
        <authorList>
            <person name="Kim H."/>
        </authorList>
    </citation>
    <scope>NUCLEOTIDE SEQUENCE [LARGE SCALE GENOMIC DNA]</scope>
    <source>
        <strain evidence="7 8">GS03</strain>
    </source>
</reference>
<keyword evidence="3 6" id="KW-0812">Transmembrane</keyword>
<evidence type="ECO:0000313" key="7">
    <source>
        <dbReference type="EMBL" id="QBZ97821.1"/>
    </source>
</evidence>
<keyword evidence="5 6" id="KW-0472">Membrane</keyword>
<dbReference type="PANTHER" id="PTHR30250:SF30">
    <property type="entry name" value="LIPID III FLIPPASE"/>
    <property type="match status" value="1"/>
</dbReference>
<evidence type="ECO:0000256" key="2">
    <source>
        <dbReference type="ARBA" id="ARBA00022475"/>
    </source>
</evidence>
<accession>A0A4P7PSD9</accession>
<dbReference type="RefSeq" id="WP_136151758.1">
    <property type="nucleotide sequence ID" value="NZ_CP038810.1"/>
</dbReference>
<dbReference type="KEGG" id="fsn:GS03_01319"/>
<dbReference type="OrthoDB" id="9769862at2"/>
<feature type="transmembrane region" description="Helical" evidence="6">
    <location>
        <begin position="400"/>
        <end position="419"/>
    </location>
</feature>
<evidence type="ECO:0000256" key="3">
    <source>
        <dbReference type="ARBA" id="ARBA00022692"/>
    </source>
</evidence>
<comment type="subcellular location">
    <subcellularLocation>
        <location evidence="1">Cell membrane</location>
        <topology evidence="1">Multi-pass membrane protein</topology>
    </subcellularLocation>
</comment>
<evidence type="ECO:0000256" key="5">
    <source>
        <dbReference type="ARBA" id="ARBA00023136"/>
    </source>
</evidence>
<feature type="transmembrane region" description="Helical" evidence="6">
    <location>
        <begin position="369"/>
        <end position="388"/>
    </location>
</feature>
<feature type="transmembrane region" description="Helical" evidence="6">
    <location>
        <begin position="340"/>
        <end position="362"/>
    </location>
</feature>
<feature type="transmembrane region" description="Helical" evidence="6">
    <location>
        <begin position="222"/>
        <end position="244"/>
    </location>
</feature>
<dbReference type="AlphaFoldDB" id="A0A4P7PSD9"/>
<evidence type="ECO:0000313" key="8">
    <source>
        <dbReference type="Proteomes" id="UP000296862"/>
    </source>
</evidence>
<feature type="transmembrane region" description="Helical" evidence="6">
    <location>
        <begin position="302"/>
        <end position="320"/>
    </location>
</feature>
<name>A0A4P7PSD9_9FLAO</name>